<dbReference type="RefSeq" id="WP_051651585.1">
    <property type="nucleotide sequence ID" value="NZ_FNDZ01000004.1"/>
</dbReference>
<evidence type="ECO:0000256" key="8">
    <source>
        <dbReference type="ARBA" id="ARBA00047664"/>
    </source>
</evidence>
<organism evidence="10 11">
    <name type="scientific">Proteiniclasticum ruminis</name>
    <dbReference type="NCBI Taxonomy" id="398199"/>
    <lineage>
        <taxon>Bacteria</taxon>
        <taxon>Bacillati</taxon>
        <taxon>Bacillota</taxon>
        <taxon>Clostridia</taxon>
        <taxon>Eubacteriales</taxon>
        <taxon>Clostridiaceae</taxon>
        <taxon>Proteiniclasticum</taxon>
    </lineage>
</organism>
<keyword evidence="4" id="KW-0658">Purine biosynthesis</keyword>
<evidence type="ECO:0000256" key="2">
    <source>
        <dbReference type="ARBA" id="ARBA00012254"/>
    </source>
</evidence>
<evidence type="ECO:0000256" key="7">
    <source>
        <dbReference type="ARBA" id="ARBA00041682"/>
    </source>
</evidence>
<dbReference type="GO" id="GO:0004644">
    <property type="term" value="F:phosphoribosylglycinamide formyltransferase activity"/>
    <property type="evidence" value="ECO:0007669"/>
    <property type="project" value="UniProtKB-EC"/>
</dbReference>
<dbReference type="Pfam" id="PF00551">
    <property type="entry name" value="Formyl_trans_N"/>
    <property type="match status" value="1"/>
</dbReference>
<dbReference type="EMBL" id="FNDZ01000004">
    <property type="protein sequence ID" value="SDI77863.1"/>
    <property type="molecule type" value="Genomic_DNA"/>
</dbReference>
<feature type="domain" description="Formyl transferase N-terminal" evidence="9">
    <location>
        <begin position="3"/>
        <end position="178"/>
    </location>
</feature>
<dbReference type="InterPro" id="IPR036477">
    <property type="entry name" value="Formyl_transf_N_sf"/>
</dbReference>
<dbReference type="PANTHER" id="PTHR43369">
    <property type="entry name" value="PHOSPHORIBOSYLGLYCINAMIDE FORMYLTRANSFERASE"/>
    <property type="match status" value="1"/>
</dbReference>
<name>A0A1G8NCI1_9CLOT</name>
<evidence type="ECO:0000256" key="4">
    <source>
        <dbReference type="ARBA" id="ARBA00022755"/>
    </source>
</evidence>
<dbReference type="GO" id="GO:0005829">
    <property type="term" value="C:cytosol"/>
    <property type="evidence" value="ECO:0007669"/>
    <property type="project" value="TreeGrafter"/>
</dbReference>
<gene>
    <name evidence="10" type="ORF">SAMN05421804_104162</name>
</gene>
<evidence type="ECO:0000259" key="9">
    <source>
        <dbReference type="Pfam" id="PF00551"/>
    </source>
</evidence>
<dbReference type="GO" id="GO:0006189">
    <property type="term" value="P:'de novo' IMP biosynthetic process"/>
    <property type="evidence" value="ECO:0007669"/>
    <property type="project" value="TreeGrafter"/>
</dbReference>
<evidence type="ECO:0000256" key="3">
    <source>
        <dbReference type="ARBA" id="ARBA00022679"/>
    </source>
</evidence>
<dbReference type="Proteomes" id="UP000183255">
    <property type="component" value="Unassembled WGS sequence"/>
</dbReference>
<comment type="pathway">
    <text evidence="1">Purine metabolism; IMP biosynthesis via de novo pathway; N(2)-formyl-N(1)-(5-phospho-D-ribosyl)glycinamide from N(1)-(5-phospho-D-ribosyl)glycinamide (10-formyl THF route): step 1/1.</text>
</comment>
<evidence type="ECO:0000313" key="11">
    <source>
        <dbReference type="Proteomes" id="UP000183255"/>
    </source>
</evidence>
<dbReference type="InterPro" id="IPR001555">
    <property type="entry name" value="GART_AS"/>
</dbReference>
<dbReference type="Gene3D" id="3.40.50.170">
    <property type="entry name" value="Formyl transferase, N-terminal domain"/>
    <property type="match status" value="1"/>
</dbReference>
<reference evidence="10 11" key="1">
    <citation type="submission" date="2016-10" db="EMBL/GenBank/DDBJ databases">
        <authorList>
            <person name="de Groot N.N."/>
        </authorList>
    </citation>
    <scope>NUCLEOTIDE SEQUENCE [LARGE SCALE GENOMIC DNA]</scope>
    <source>
        <strain evidence="10 11">CGMCC 1.5058</strain>
    </source>
</reference>
<accession>A0A1G8NCI1</accession>
<proteinExistence type="inferred from homology"/>
<evidence type="ECO:0000256" key="1">
    <source>
        <dbReference type="ARBA" id="ARBA00005054"/>
    </source>
</evidence>
<dbReference type="AlphaFoldDB" id="A0A1G8NCI1"/>
<evidence type="ECO:0000313" key="10">
    <source>
        <dbReference type="EMBL" id="SDI77863.1"/>
    </source>
</evidence>
<protein>
    <recommendedName>
        <fullName evidence="2">phosphoribosylglycinamide formyltransferase 1</fullName>
        <ecNumber evidence="2">2.1.2.2</ecNumber>
    </recommendedName>
    <alternativeName>
        <fullName evidence="7">5'-phosphoribosylglycinamide transformylase</fullName>
    </alternativeName>
    <alternativeName>
        <fullName evidence="6">GAR transformylase</fullName>
    </alternativeName>
</protein>
<evidence type="ECO:0000256" key="6">
    <source>
        <dbReference type="ARBA" id="ARBA00041324"/>
    </source>
</evidence>
<dbReference type="PANTHER" id="PTHR43369:SF2">
    <property type="entry name" value="PHOSPHORIBOSYLGLYCINAMIDE FORMYLTRANSFERASE"/>
    <property type="match status" value="1"/>
</dbReference>
<evidence type="ECO:0000256" key="5">
    <source>
        <dbReference type="ARBA" id="ARBA00038440"/>
    </source>
</evidence>
<comment type="similarity">
    <text evidence="5">Belongs to the GART family.</text>
</comment>
<comment type="catalytic activity">
    <reaction evidence="8">
        <text>N(1)-(5-phospho-beta-D-ribosyl)glycinamide + (6R)-10-formyltetrahydrofolate = N(2)-formyl-N(1)-(5-phospho-beta-D-ribosyl)glycinamide + (6S)-5,6,7,8-tetrahydrofolate + H(+)</text>
        <dbReference type="Rhea" id="RHEA:15053"/>
        <dbReference type="ChEBI" id="CHEBI:15378"/>
        <dbReference type="ChEBI" id="CHEBI:57453"/>
        <dbReference type="ChEBI" id="CHEBI:143788"/>
        <dbReference type="ChEBI" id="CHEBI:147286"/>
        <dbReference type="ChEBI" id="CHEBI:195366"/>
        <dbReference type="EC" id="2.1.2.2"/>
    </reaction>
</comment>
<dbReference type="SUPFAM" id="SSF53328">
    <property type="entry name" value="Formyltransferase"/>
    <property type="match status" value="1"/>
</dbReference>
<dbReference type="PROSITE" id="PS00373">
    <property type="entry name" value="GART"/>
    <property type="match status" value="1"/>
</dbReference>
<dbReference type="InterPro" id="IPR002376">
    <property type="entry name" value="Formyl_transf_N"/>
</dbReference>
<sequence>MFQVAVLISGKGSTLEAILKDQKKDALYEVSLVLADRPCEGLRYAEMEGIRTRVLPRDRELSRRILEEVSSFDLVVLAGFLSILEEPVVTEMSNKIINLHPSLLPKFGGKGMYGMRVHEKVLESKLPISGCTVHYVSEVVDGGSILLQRIVGIRDCLTSDEVMKKVSAVEKGALIDAIRLLAKEELIHESVTECL</sequence>
<keyword evidence="3 10" id="KW-0808">Transferase</keyword>
<dbReference type="EC" id="2.1.2.2" evidence="2"/>